<sequence>MADLGIWRVRRRRLLDLLGITSEAGEDESLGKKLDEIDLNPGEHKDGLDEISRLRFGAKDLRVRGTLATGQFGTVELVYCRSDKSIYVHKTISKKVAFRNRHQCFPHIELEILRLASLRPTVSHHIPHLLLSFQSPTSLHLVMSYASSGTLFDALESAGSIQESDLKWWTAQAVNAIQWCHQQGFVHRDIKPQNFAITGDSHLLLIDFGSAARLLPPLRSSEAASSAYASGEELRLVDPEYCRAPCGTCDYIAPEILQYHERAMVKFEMGIDSPSSFPPPEGQNGEESVVQDREECYGWEVDWWSLGVTMYELAMGVAPFFAEDIRGTYVRILGHDTSLNLRIVKGEGYSEEFVALLSRFLAPSATRLGRLGASEIKSHPWFGGRDFESLHEQPPPDQLHLPQFSYSSSPSGWLKTPATLIRSTTSKHGHSRSRSRVIKFDFELDGEDAEDSKPFAFSQHFVSSAVTGSMEFTNLAESRESASSVPSFFHDSTPGPCRRAGAETEGRLRQFVGFTWGPVEDAFDHVPGHPEEAKENILNEQGADNLETPKPMSKIASSTPFHHPPSGIKASAHRFVTPLRGILRSTTHPLNTPHPLVNPPTHARTLTIPRNPHPPGTGTVRRTCTTSTIEKPMTDRQAMKELVHCIGMSARKKVMESGRKPRSLSLIFKEEKSTESKVAPNGKKKSVKLGRRLSFGQSPRHGTLEDTDESSTSAASSPEDQTKLPSQRQRLTIVPPALALRDRLVGGGDEDLTIHENPHLASPSPRPGSAMELSKRSRAGTPTLWGFPGFQSNSLSSGSHSQTYTTARDLSKNSSRGQTRKTSRLKKGSDDDMVSRGKKSLRNSQSHTVLSFNHDDDATSSRMVDSHAAPQIGLGIVGFQDSS</sequence>
<evidence type="ECO:0000313" key="4">
    <source>
        <dbReference type="EMBL" id="KZS95541.1"/>
    </source>
</evidence>
<dbReference type="Gene3D" id="1.10.510.10">
    <property type="entry name" value="Transferase(Phosphotransferase) domain 1"/>
    <property type="match status" value="1"/>
</dbReference>
<dbReference type="Proteomes" id="UP000076722">
    <property type="component" value="Unassembled WGS sequence"/>
</dbReference>
<evidence type="ECO:0000256" key="2">
    <source>
        <dbReference type="SAM" id="MobiDB-lite"/>
    </source>
</evidence>
<feature type="compositionally biased region" description="Polar residues" evidence="2">
    <location>
        <begin position="842"/>
        <end position="851"/>
    </location>
</feature>
<protein>
    <submittedName>
        <fullName evidence="4">Kinase-like protein</fullName>
    </submittedName>
</protein>
<feature type="compositionally biased region" description="Basic residues" evidence="2">
    <location>
        <begin position="682"/>
        <end position="691"/>
    </location>
</feature>
<dbReference type="InterPro" id="IPR000719">
    <property type="entry name" value="Prot_kinase_dom"/>
</dbReference>
<accession>A0A164X0Y3</accession>
<dbReference type="SMART" id="SM00220">
    <property type="entry name" value="S_TKc"/>
    <property type="match status" value="1"/>
</dbReference>
<feature type="region of interest" description="Disordered" evidence="2">
    <location>
        <begin position="585"/>
        <end position="622"/>
    </location>
</feature>
<dbReference type="Pfam" id="PF00069">
    <property type="entry name" value="Pkinase"/>
    <property type="match status" value="2"/>
</dbReference>
<organism evidence="4 5">
    <name type="scientific">Sistotremastrum niveocremeum HHB9708</name>
    <dbReference type="NCBI Taxonomy" id="1314777"/>
    <lineage>
        <taxon>Eukaryota</taxon>
        <taxon>Fungi</taxon>
        <taxon>Dikarya</taxon>
        <taxon>Basidiomycota</taxon>
        <taxon>Agaricomycotina</taxon>
        <taxon>Agaricomycetes</taxon>
        <taxon>Sistotremastrales</taxon>
        <taxon>Sistotremastraceae</taxon>
        <taxon>Sertulicium</taxon>
        <taxon>Sertulicium niveocremeum</taxon>
    </lineage>
</organism>
<feature type="compositionally biased region" description="Low complexity" evidence="2">
    <location>
        <begin position="792"/>
        <end position="801"/>
    </location>
</feature>
<keyword evidence="5" id="KW-1185">Reference proteome</keyword>
<dbReference type="GO" id="GO:0031032">
    <property type="term" value="P:actomyosin structure organization"/>
    <property type="evidence" value="ECO:0007669"/>
    <property type="project" value="TreeGrafter"/>
</dbReference>
<feature type="domain" description="Protein kinase" evidence="3">
    <location>
        <begin position="61"/>
        <end position="382"/>
    </location>
</feature>
<reference evidence="4 5" key="1">
    <citation type="journal article" date="2016" name="Mol. Biol. Evol.">
        <title>Comparative Genomics of Early-Diverging Mushroom-Forming Fungi Provides Insights into the Origins of Lignocellulose Decay Capabilities.</title>
        <authorList>
            <person name="Nagy L.G."/>
            <person name="Riley R."/>
            <person name="Tritt A."/>
            <person name="Adam C."/>
            <person name="Daum C."/>
            <person name="Floudas D."/>
            <person name="Sun H."/>
            <person name="Yadav J.S."/>
            <person name="Pangilinan J."/>
            <person name="Larsson K.H."/>
            <person name="Matsuura K."/>
            <person name="Barry K."/>
            <person name="Labutti K."/>
            <person name="Kuo R."/>
            <person name="Ohm R.A."/>
            <person name="Bhattacharya S.S."/>
            <person name="Shirouzu T."/>
            <person name="Yoshinaga Y."/>
            <person name="Martin F.M."/>
            <person name="Grigoriev I.V."/>
            <person name="Hibbett D.S."/>
        </authorList>
    </citation>
    <scope>NUCLEOTIDE SEQUENCE [LARGE SCALE GENOMIC DNA]</scope>
    <source>
        <strain evidence="4 5">HHB9708</strain>
    </source>
</reference>
<dbReference type="SUPFAM" id="SSF56112">
    <property type="entry name" value="Protein kinase-like (PK-like)"/>
    <property type="match status" value="1"/>
</dbReference>
<gene>
    <name evidence="4" type="ORF">SISNIDRAFT_452200</name>
</gene>
<evidence type="ECO:0000313" key="5">
    <source>
        <dbReference type="Proteomes" id="UP000076722"/>
    </source>
</evidence>
<dbReference type="GO" id="GO:0005737">
    <property type="term" value="C:cytoplasm"/>
    <property type="evidence" value="ECO:0007669"/>
    <property type="project" value="TreeGrafter"/>
</dbReference>
<dbReference type="GO" id="GO:0004674">
    <property type="term" value="F:protein serine/threonine kinase activity"/>
    <property type="evidence" value="ECO:0007669"/>
    <property type="project" value="TreeGrafter"/>
</dbReference>
<dbReference type="Gene3D" id="3.30.200.20">
    <property type="entry name" value="Phosphorylase Kinase, domain 1"/>
    <property type="match status" value="1"/>
</dbReference>
<feature type="compositionally biased region" description="Polar residues" evidence="2">
    <location>
        <begin position="802"/>
        <end position="817"/>
    </location>
</feature>
<name>A0A164X0Y3_9AGAM</name>
<feature type="region of interest" description="Disordered" evidence="2">
    <location>
        <begin position="749"/>
        <end position="865"/>
    </location>
</feature>
<dbReference type="PROSITE" id="PS50011">
    <property type="entry name" value="PROTEIN_KINASE_DOM"/>
    <property type="match status" value="1"/>
</dbReference>
<dbReference type="EMBL" id="KV419401">
    <property type="protein sequence ID" value="KZS95541.1"/>
    <property type="molecule type" value="Genomic_DNA"/>
</dbReference>
<dbReference type="STRING" id="1314777.A0A164X0Y3"/>
<dbReference type="PANTHER" id="PTHR22988">
    <property type="entry name" value="MYOTONIC DYSTROPHY S/T KINASE-RELATED"/>
    <property type="match status" value="1"/>
</dbReference>
<evidence type="ECO:0000256" key="1">
    <source>
        <dbReference type="ARBA" id="ARBA00038271"/>
    </source>
</evidence>
<keyword evidence="4" id="KW-0418">Kinase</keyword>
<dbReference type="InterPro" id="IPR050839">
    <property type="entry name" value="Rho-assoc_Ser/Thr_Kinase"/>
</dbReference>
<feature type="non-terminal residue" evidence="4">
    <location>
        <position position="883"/>
    </location>
</feature>
<dbReference type="OrthoDB" id="3359639at2759"/>
<feature type="region of interest" description="Disordered" evidence="2">
    <location>
        <begin position="665"/>
        <end position="735"/>
    </location>
</feature>
<dbReference type="InterPro" id="IPR011009">
    <property type="entry name" value="Kinase-like_dom_sf"/>
</dbReference>
<dbReference type="GO" id="GO:0005524">
    <property type="term" value="F:ATP binding"/>
    <property type="evidence" value="ECO:0007669"/>
    <property type="project" value="InterPro"/>
</dbReference>
<evidence type="ECO:0000259" key="3">
    <source>
        <dbReference type="PROSITE" id="PS50011"/>
    </source>
</evidence>
<dbReference type="AlphaFoldDB" id="A0A164X0Y3"/>
<proteinExistence type="inferred from homology"/>
<dbReference type="PANTHER" id="PTHR22988:SF75">
    <property type="entry name" value="MYOSIN-16-LIKE"/>
    <property type="match status" value="1"/>
</dbReference>
<dbReference type="GO" id="GO:0005856">
    <property type="term" value="C:cytoskeleton"/>
    <property type="evidence" value="ECO:0007669"/>
    <property type="project" value="TreeGrafter"/>
</dbReference>
<comment type="similarity">
    <text evidence="1">Belongs to the protein kinase superfamily. STE Ser/Thr protein kinase family. COT1 subfamily.</text>
</comment>
<keyword evidence="4" id="KW-0808">Transferase</keyword>